<evidence type="ECO:0000313" key="4">
    <source>
        <dbReference type="Proteomes" id="UP001596150"/>
    </source>
</evidence>
<feature type="transmembrane region" description="Helical" evidence="1">
    <location>
        <begin position="196"/>
        <end position="213"/>
    </location>
</feature>
<reference evidence="4" key="1">
    <citation type="journal article" date="2019" name="Int. J. Syst. Evol. Microbiol.">
        <title>The Global Catalogue of Microorganisms (GCM) 10K type strain sequencing project: providing services to taxonomists for standard genome sequencing and annotation.</title>
        <authorList>
            <consortium name="The Broad Institute Genomics Platform"/>
            <consortium name="The Broad Institute Genome Sequencing Center for Infectious Disease"/>
            <person name="Wu L."/>
            <person name="Ma J."/>
        </authorList>
    </citation>
    <scope>NUCLEOTIDE SEQUENCE [LARGE SCALE GENOMIC DNA]</scope>
    <source>
        <strain evidence="4">KACC 12633</strain>
    </source>
</reference>
<accession>A0ABW0PSE3</accession>
<feature type="transmembrane region" description="Helical" evidence="1">
    <location>
        <begin position="74"/>
        <end position="96"/>
    </location>
</feature>
<dbReference type="EMBL" id="JBHSML010000003">
    <property type="protein sequence ID" value="MFC5515571.1"/>
    <property type="molecule type" value="Genomic_DNA"/>
</dbReference>
<dbReference type="Proteomes" id="UP001596150">
    <property type="component" value="Unassembled WGS sequence"/>
</dbReference>
<feature type="domain" description="EamA" evidence="2">
    <location>
        <begin position="169"/>
        <end position="295"/>
    </location>
</feature>
<feature type="transmembrane region" description="Helical" evidence="1">
    <location>
        <begin position="252"/>
        <end position="274"/>
    </location>
</feature>
<dbReference type="RefSeq" id="WP_266342189.1">
    <property type="nucleotide sequence ID" value="NZ_JAPKNH010000001.1"/>
</dbReference>
<feature type="transmembrane region" description="Helical" evidence="1">
    <location>
        <begin position="225"/>
        <end position="245"/>
    </location>
</feature>
<feature type="transmembrane region" description="Helical" evidence="1">
    <location>
        <begin position="280"/>
        <end position="299"/>
    </location>
</feature>
<keyword evidence="1" id="KW-0812">Transmembrane</keyword>
<dbReference type="InterPro" id="IPR037185">
    <property type="entry name" value="EmrE-like"/>
</dbReference>
<gene>
    <name evidence="3" type="primary">yddG</name>
    <name evidence="3" type="ORF">ACFPP9_07300</name>
</gene>
<organism evidence="3 4">
    <name type="scientific">Kaistia terrae</name>
    <dbReference type="NCBI Taxonomy" id="537017"/>
    <lineage>
        <taxon>Bacteria</taxon>
        <taxon>Pseudomonadati</taxon>
        <taxon>Pseudomonadota</taxon>
        <taxon>Alphaproteobacteria</taxon>
        <taxon>Hyphomicrobiales</taxon>
        <taxon>Kaistiaceae</taxon>
        <taxon>Kaistia</taxon>
    </lineage>
</organism>
<name>A0ABW0PSE3_9HYPH</name>
<dbReference type="InterPro" id="IPR000620">
    <property type="entry name" value="EamA_dom"/>
</dbReference>
<dbReference type="NCBIfam" id="NF008676">
    <property type="entry name" value="PRK11689.1"/>
    <property type="match status" value="1"/>
</dbReference>
<proteinExistence type="predicted"/>
<protein>
    <submittedName>
        <fullName evidence="3">Aromatic amino acid DMT transporter YddG</fullName>
    </submittedName>
</protein>
<evidence type="ECO:0000313" key="3">
    <source>
        <dbReference type="EMBL" id="MFC5515571.1"/>
    </source>
</evidence>
<feature type="transmembrane region" description="Helical" evidence="1">
    <location>
        <begin position="132"/>
        <end position="155"/>
    </location>
</feature>
<comment type="caution">
    <text evidence="3">The sequence shown here is derived from an EMBL/GenBank/DDBJ whole genome shotgun (WGS) entry which is preliminary data.</text>
</comment>
<keyword evidence="1" id="KW-1133">Transmembrane helix</keyword>
<dbReference type="SUPFAM" id="SSF103481">
    <property type="entry name" value="Multidrug resistance efflux transporter EmrE"/>
    <property type="match status" value="1"/>
</dbReference>
<dbReference type="Pfam" id="PF00892">
    <property type="entry name" value="EamA"/>
    <property type="match status" value="1"/>
</dbReference>
<feature type="transmembrane region" description="Helical" evidence="1">
    <location>
        <begin position="18"/>
        <end position="35"/>
    </location>
</feature>
<sequence>MLGVSVAGFPRARIEPPTLIGISAVLMWSATIGLYRNISETFGAVGGSALIFTFSGIVATLYGGRAAFRGHSRLYLLVGGAMFVTYEIALALAVGLAQDRVQTVEVGMINYLWPSFTIGLAVLVGQARADFLLIPGILLSLAGVLLASSGTGISIHSMLGNIAGNPLPYLLALIAAITWPLYTIFTRRLSGGKSAVPPFLLMTAALLWIHYFTSDQPPLHFDIRGLSMALLFGVLTTLAYSAWTYGVTHGNLTLMATASYFTPLLSVMISSILLDMMPGMNFWGGALLVTGGSLVCWYASRQ</sequence>
<evidence type="ECO:0000259" key="2">
    <source>
        <dbReference type="Pfam" id="PF00892"/>
    </source>
</evidence>
<keyword evidence="1" id="KW-0472">Membrane</keyword>
<feature type="transmembrane region" description="Helical" evidence="1">
    <location>
        <begin position="41"/>
        <end position="62"/>
    </location>
</feature>
<evidence type="ECO:0000256" key="1">
    <source>
        <dbReference type="SAM" id="Phobius"/>
    </source>
</evidence>
<feature type="transmembrane region" description="Helical" evidence="1">
    <location>
        <begin position="108"/>
        <end position="125"/>
    </location>
</feature>
<keyword evidence="4" id="KW-1185">Reference proteome</keyword>
<feature type="transmembrane region" description="Helical" evidence="1">
    <location>
        <begin position="167"/>
        <end position="184"/>
    </location>
</feature>